<dbReference type="SUPFAM" id="SSF51261">
    <property type="entry name" value="Duplicated hybrid motif"/>
    <property type="match status" value="1"/>
</dbReference>
<organism evidence="2 3">
    <name type="scientific">Niallia nealsonii</name>
    <dbReference type="NCBI Taxonomy" id="115979"/>
    <lineage>
        <taxon>Bacteria</taxon>
        <taxon>Bacillati</taxon>
        <taxon>Bacillota</taxon>
        <taxon>Bacilli</taxon>
        <taxon>Bacillales</taxon>
        <taxon>Bacillaceae</taxon>
        <taxon>Niallia</taxon>
    </lineage>
</organism>
<protein>
    <recommendedName>
        <fullName evidence="1">LysM domain-containing protein</fullName>
    </recommendedName>
</protein>
<evidence type="ECO:0000313" key="2">
    <source>
        <dbReference type="EMBL" id="PKG25691.1"/>
    </source>
</evidence>
<dbReference type="SMART" id="SM00257">
    <property type="entry name" value="LysM"/>
    <property type="match status" value="1"/>
</dbReference>
<accession>A0A2N0Z848</accession>
<dbReference type="PANTHER" id="PTHR21666:SF270">
    <property type="entry name" value="MUREIN HYDROLASE ACTIVATOR ENVC"/>
    <property type="match status" value="1"/>
</dbReference>
<dbReference type="EMBL" id="PISE01000001">
    <property type="protein sequence ID" value="PKG25691.1"/>
    <property type="molecule type" value="Genomic_DNA"/>
</dbReference>
<dbReference type="InterPro" id="IPR011055">
    <property type="entry name" value="Dup_hybrid_motif"/>
</dbReference>
<dbReference type="Gene3D" id="2.70.70.10">
    <property type="entry name" value="Glucose Permease (Domain IIA)"/>
    <property type="match status" value="1"/>
</dbReference>
<dbReference type="CDD" id="cd00118">
    <property type="entry name" value="LysM"/>
    <property type="match status" value="1"/>
</dbReference>
<dbReference type="InterPro" id="IPR050570">
    <property type="entry name" value="Cell_wall_metabolism_enzyme"/>
</dbReference>
<dbReference type="AlphaFoldDB" id="A0A2N0Z848"/>
<dbReference type="PANTHER" id="PTHR21666">
    <property type="entry name" value="PEPTIDASE-RELATED"/>
    <property type="match status" value="1"/>
</dbReference>
<dbReference type="Proteomes" id="UP000233375">
    <property type="component" value="Unassembled WGS sequence"/>
</dbReference>
<evidence type="ECO:0000259" key="1">
    <source>
        <dbReference type="PROSITE" id="PS51782"/>
    </source>
</evidence>
<dbReference type="InterPro" id="IPR036779">
    <property type="entry name" value="LysM_dom_sf"/>
</dbReference>
<dbReference type="GO" id="GO:0004222">
    <property type="term" value="F:metalloendopeptidase activity"/>
    <property type="evidence" value="ECO:0007669"/>
    <property type="project" value="TreeGrafter"/>
</dbReference>
<dbReference type="CDD" id="cd12797">
    <property type="entry name" value="M23_peptidase"/>
    <property type="match status" value="1"/>
</dbReference>
<feature type="domain" description="LysM" evidence="1">
    <location>
        <begin position="147"/>
        <end position="191"/>
    </location>
</feature>
<dbReference type="OrthoDB" id="9805070at2"/>
<comment type="caution">
    <text evidence="2">The sequence shown here is derived from an EMBL/GenBank/DDBJ whole genome shotgun (WGS) entry which is preliminary data.</text>
</comment>
<name>A0A2N0Z848_9BACI</name>
<evidence type="ECO:0000313" key="3">
    <source>
        <dbReference type="Proteomes" id="UP000233375"/>
    </source>
</evidence>
<proteinExistence type="predicted"/>
<gene>
    <name evidence="2" type="ORF">CWS01_00220</name>
</gene>
<dbReference type="InterPro" id="IPR016047">
    <property type="entry name" value="M23ase_b-sheet_dom"/>
</dbReference>
<dbReference type="Gene3D" id="3.10.350.10">
    <property type="entry name" value="LysM domain"/>
    <property type="match status" value="1"/>
</dbReference>
<sequence>MEVNLLMFIFPTSITTISNPFQNKGPNKHFGTDFAAKGVHEIVATASGTVSKSYYSNSYGECIMIIHTINGRVYETVYAHLQKGSRKVLAGQKVKQGQLIGIMGSTGNSTGQHLHYELHLGRWNDAKSNAVDPMNYLTAASQSIQYLNYVVKKGDTLTKISKQYQTTINAIMQANNLSDKNYIYAGQSLKIPFK</sequence>
<reference evidence="2 3" key="1">
    <citation type="journal article" date="2003" name="Int. J. Syst. Evol. Microbiol.">
        <title>Bacillus nealsonii sp. nov., isolated from a spacecraft-assembly facility, whose spores are gamma-radiation resistant.</title>
        <authorList>
            <person name="Venkateswaran K."/>
            <person name="Kempf M."/>
            <person name="Chen F."/>
            <person name="Satomi M."/>
            <person name="Nicholson W."/>
            <person name="Kern R."/>
        </authorList>
    </citation>
    <scope>NUCLEOTIDE SEQUENCE [LARGE SCALE GENOMIC DNA]</scope>
    <source>
        <strain evidence="2 3">FO-92</strain>
    </source>
</reference>
<dbReference type="SUPFAM" id="SSF54106">
    <property type="entry name" value="LysM domain"/>
    <property type="match status" value="1"/>
</dbReference>
<dbReference type="InterPro" id="IPR018392">
    <property type="entry name" value="LysM"/>
</dbReference>
<dbReference type="Pfam" id="PF01476">
    <property type="entry name" value="LysM"/>
    <property type="match status" value="1"/>
</dbReference>
<dbReference type="Pfam" id="PF01551">
    <property type="entry name" value="Peptidase_M23"/>
    <property type="match status" value="1"/>
</dbReference>
<keyword evidence="3" id="KW-1185">Reference proteome</keyword>
<dbReference type="PROSITE" id="PS51782">
    <property type="entry name" value="LYSM"/>
    <property type="match status" value="1"/>
</dbReference>